<comment type="function">
    <text evidence="7 10 11">Participates actively in the response to hyperosmotic and heat shock by preventing the aggregation of stress-denatured proteins, in association with DnaK and GrpE. It is the nucleotide exchange factor for DnaK and may function as a thermosensor. Unfolded proteins bind initially to DnaJ; upon interaction with the DnaJ-bound protein, DnaK hydrolyzes its bound ATP, resulting in the formation of a stable complex. GrpE releases ADP from DnaK; ATP binding to DnaK triggers the release of the substrate protein, thus completing the reaction cycle. Several rounds of ATP-dependent interactions between DnaJ, DnaK and GrpE are required for fully efficient folding.</text>
</comment>
<evidence type="ECO:0000256" key="13">
    <source>
        <dbReference type="SAM" id="Coils"/>
    </source>
</evidence>
<evidence type="ECO:0000256" key="11">
    <source>
        <dbReference type="RuleBase" id="RU000639"/>
    </source>
</evidence>
<name>A0A3M0GAL2_9ACTN</name>
<dbReference type="GO" id="GO:0000774">
    <property type="term" value="F:adenyl-nucleotide exchange factor activity"/>
    <property type="evidence" value="ECO:0007669"/>
    <property type="project" value="InterPro"/>
</dbReference>
<organism evidence="15 16">
    <name type="scientific">Tessaracoccus antarcticus</name>
    <dbReference type="NCBI Taxonomy" id="2479848"/>
    <lineage>
        <taxon>Bacteria</taxon>
        <taxon>Bacillati</taxon>
        <taxon>Actinomycetota</taxon>
        <taxon>Actinomycetes</taxon>
        <taxon>Propionibacteriales</taxon>
        <taxon>Propionibacteriaceae</taxon>
        <taxon>Tessaracoccus</taxon>
    </lineage>
</organism>
<feature type="coiled-coil region" evidence="13">
    <location>
        <begin position="52"/>
        <end position="79"/>
    </location>
</feature>
<dbReference type="RefSeq" id="WP_121900548.1">
    <property type="nucleotide sequence ID" value="NZ_REFW01000001.1"/>
</dbReference>
<dbReference type="SUPFAM" id="SSF58014">
    <property type="entry name" value="Coiled-coil domain of nucleotide exchange factor GrpE"/>
    <property type="match status" value="1"/>
</dbReference>
<feature type="compositionally biased region" description="Low complexity" evidence="14">
    <location>
        <begin position="22"/>
        <end position="31"/>
    </location>
</feature>
<keyword evidence="5 10" id="KW-0346">Stress response</keyword>
<dbReference type="Proteomes" id="UP000275256">
    <property type="component" value="Unassembled WGS sequence"/>
</dbReference>
<sequence length="188" mass="20068">MSEFDENTEGEGGQAPPPPEGEPTGADAPEGTLGDAVDEAFAESSVDWAALAAERTSDLQRLQAEYVNYKRRVDRDRSLSRQSGVEAVVADLMPVLDSISLAREHDDLGGGFKMVAEALEKVAAKHGLTSFGAVGEVFDPNRHDALMEIPMEGTEVEVTTISQVMQQGYALGDRIIRPARVGVANPTA</sequence>
<dbReference type="FunFam" id="2.30.22.10:FF:000001">
    <property type="entry name" value="Protein GrpE"/>
    <property type="match status" value="1"/>
</dbReference>
<dbReference type="GO" id="GO:0051082">
    <property type="term" value="F:unfolded protein binding"/>
    <property type="evidence" value="ECO:0007669"/>
    <property type="project" value="TreeGrafter"/>
</dbReference>
<dbReference type="GO" id="GO:0042803">
    <property type="term" value="F:protein homodimerization activity"/>
    <property type="evidence" value="ECO:0007669"/>
    <property type="project" value="InterPro"/>
</dbReference>
<accession>A0A3M0GAL2</accession>
<evidence type="ECO:0000256" key="1">
    <source>
        <dbReference type="ARBA" id="ARBA00004496"/>
    </source>
</evidence>
<evidence type="ECO:0000256" key="6">
    <source>
        <dbReference type="ARBA" id="ARBA00023186"/>
    </source>
</evidence>
<evidence type="ECO:0000313" key="15">
    <source>
        <dbReference type="EMBL" id="RMB62000.1"/>
    </source>
</evidence>
<dbReference type="GO" id="GO:0005737">
    <property type="term" value="C:cytoplasm"/>
    <property type="evidence" value="ECO:0007669"/>
    <property type="project" value="UniProtKB-SubCell"/>
</dbReference>
<dbReference type="Pfam" id="PF01025">
    <property type="entry name" value="GrpE"/>
    <property type="match status" value="1"/>
</dbReference>
<dbReference type="HAMAP" id="MF_01151">
    <property type="entry name" value="GrpE"/>
    <property type="match status" value="1"/>
</dbReference>
<comment type="caution">
    <text evidence="15">The sequence shown here is derived from an EMBL/GenBank/DDBJ whole genome shotgun (WGS) entry which is preliminary data.</text>
</comment>
<proteinExistence type="inferred from homology"/>
<reference evidence="15 16" key="1">
    <citation type="submission" date="2018-10" db="EMBL/GenBank/DDBJ databases">
        <title>Tessaracoccus antarcticuss sp. nov., isolated from sediment.</title>
        <authorList>
            <person name="Zhou L.Y."/>
            <person name="Du Z.J."/>
        </authorList>
    </citation>
    <scope>NUCLEOTIDE SEQUENCE [LARGE SCALE GENOMIC DNA]</scope>
    <source>
        <strain evidence="15 16">JDX10</strain>
    </source>
</reference>
<comment type="subcellular location">
    <subcellularLocation>
        <location evidence="1 10">Cytoplasm</location>
    </subcellularLocation>
</comment>
<dbReference type="PROSITE" id="PS01071">
    <property type="entry name" value="GRPE"/>
    <property type="match status" value="1"/>
</dbReference>
<evidence type="ECO:0000256" key="5">
    <source>
        <dbReference type="ARBA" id="ARBA00023016"/>
    </source>
</evidence>
<dbReference type="Gene3D" id="3.90.20.20">
    <property type="match status" value="1"/>
</dbReference>
<keyword evidence="13" id="KW-0175">Coiled coil</keyword>
<keyword evidence="6 10" id="KW-0143">Chaperone</keyword>
<comment type="similarity">
    <text evidence="2 10 12">Belongs to the GrpE family.</text>
</comment>
<dbReference type="GO" id="GO:0006457">
    <property type="term" value="P:protein folding"/>
    <property type="evidence" value="ECO:0007669"/>
    <property type="project" value="InterPro"/>
</dbReference>
<dbReference type="InterPro" id="IPR009012">
    <property type="entry name" value="GrpE_head"/>
</dbReference>
<dbReference type="SUPFAM" id="SSF51064">
    <property type="entry name" value="Head domain of nucleotide exchange factor GrpE"/>
    <property type="match status" value="1"/>
</dbReference>
<dbReference type="InterPro" id="IPR013805">
    <property type="entry name" value="GrpE_CC"/>
</dbReference>
<evidence type="ECO:0000256" key="8">
    <source>
        <dbReference type="ARBA" id="ARBA00072274"/>
    </source>
</evidence>
<evidence type="ECO:0000256" key="10">
    <source>
        <dbReference type="HAMAP-Rule" id="MF_01151"/>
    </source>
</evidence>
<evidence type="ECO:0000256" key="4">
    <source>
        <dbReference type="ARBA" id="ARBA00022490"/>
    </source>
</evidence>
<dbReference type="InterPro" id="IPR000740">
    <property type="entry name" value="GrpE"/>
</dbReference>
<evidence type="ECO:0000256" key="2">
    <source>
        <dbReference type="ARBA" id="ARBA00009054"/>
    </source>
</evidence>
<keyword evidence="16" id="KW-1185">Reference proteome</keyword>
<evidence type="ECO:0000313" key="16">
    <source>
        <dbReference type="Proteomes" id="UP000275256"/>
    </source>
</evidence>
<dbReference type="Gene3D" id="2.30.22.10">
    <property type="entry name" value="Head domain of nucleotide exchange factor GrpE"/>
    <property type="match status" value="1"/>
</dbReference>
<dbReference type="EMBL" id="REFW01000001">
    <property type="protein sequence ID" value="RMB62000.1"/>
    <property type="molecule type" value="Genomic_DNA"/>
</dbReference>
<protein>
    <recommendedName>
        <fullName evidence="8 10">Protein GrpE</fullName>
    </recommendedName>
    <alternativeName>
        <fullName evidence="9 10">HSP-70 cofactor</fullName>
    </alternativeName>
</protein>
<gene>
    <name evidence="10" type="primary">grpE</name>
    <name evidence="15" type="ORF">EAX62_05275</name>
</gene>
<dbReference type="OrthoDB" id="5191115at2"/>
<dbReference type="AlphaFoldDB" id="A0A3M0GAL2"/>
<evidence type="ECO:0000256" key="12">
    <source>
        <dbReference type="RuleBase" id="RU004478"/>
    </source>
</evidence>
<evidence type="ECO:0000256" key="14">
    <source>
        <dbReference type="SAM" id="MobiDB-lite"/>
    </source>
</evidence>
<evidence type="ECO:0000256" key="3">
    <source>
        <dbReference type="ARBA" id="ARBA00011738"/>
    </source>
</evidence>
<dbReference type="PANTHER" id="PTHR21237">
    <property type="entry name" value="GRPE PROTEIN"/>
    <property type="match status" value="1"/>
</dbReference>
<dbReference type="GO" id="GO:0051087">
    <property type="term" value="F:protein-folding chaperone binding"/>
    <property type="evidence" value="ECO:0007669"/>
    <property type="project" value="InterPro"/>
</dbReference>
<dbReference type="CDD" id="cd00446">
    <property type="entry name" value="GrpE"/>
    <property type="match status" value="1"/>
</dbReference>
<dbReference type="PRINTS" id="PR00773">
    <property type="entry name" value="GRPEPROTEIN"/>
</dbReference>
<feature type="region of interest" description="Disordered" evidence="14">
    <location>
        <begin position="1"/>
        <end position="36"/>
    </location>
</feature>
<dbReference type="PANTHER" id="PTHR21237:SF23">
    <property type="entry name" value="GRPE PROTEIN HOMOLOG, MITOCHONDRIAL"/>
    <property type="match status" value="1"/>
</dbReference>
<comment type="subunit">
    <text evidence="3 10">Homodimer.</text>
</comment>
<keyword evidence="4 10" id="KW-0963">Cytoplasm</keyword>
<evidence type="ECO:0000256" key="7">
    <source>
        <dbReference type="ARBA" id="ARBA00053401"/>
    </source>
</evidence>
<evidence type="ECO:0000256" key="9">
    <source>
        <dbReference type="ARBA" id="ARBA00076414"/>
    </source>
</evidence>